<sequence length="66" mass="7264">DSADDRSGGILLGAGKQPDRRMDVTPSNVTTRLHNAHISFSVYLPISCTWSSLYILLQKKSLPTAY</sequence>
<dbReference type="AlphaFoldDB" id="A0A1M3SZ96"/>
<feature type="region of interest" description="Disordered" evidence="1">
    <location>
        <begin position="1"/>
        <end position="23"/>
    </location>
</feature>
<dbReference type="Proteomes" id="UP000184063">
    <property type="component" value="Unassembled WGS sequence"/>
</dbReference>
<organism evidence="3 4">
    <name type="scientific">Aspergillus luchuensis (strain CBS 106.47)</name>
    <dbReference type="NCBI Taxonomy" id="1137211"/>
    <lineage>
        <taxon>Eukaryota</taxon>
        <taxon>Fungi</taxon>
        <taxon>Dikarya</taxon>
        <taxon>Ascomycota</taxon>
        <taxon>Pezizomycotina</taxon>
        <taxon>Eurotiomycetes</taxon>
        <taxon>Eurotiomycetidae</taxon>
        <taxon>Eurotiales</taxon>
        <taxon>Aspergillaceae</taxon>
        <taxon>Aspergillus</taxon>
        <taxon>Aspergillus subgen. Circumdati</taxon>
    </lineage>
</organism>
<keyword evidence="2" id="KW-0472">Membrane</keyword>
<dbReference type="VEuPathDB" id="FungiDB:ASPFODRAFT_54518"/>
<gene>
    <name evidence="3" type="ORF">ASPFODRAFT_54518</name>
</gene>
<name>A0A1M3SZ96_ASPLC</name>
<keyword evidence="2" id="KW-0812">Transmembrane</keyword>
<evidence type="ECO:0000256" key="2">
    <source>
        <dbReference type="SAM" id="Phobius"/>
    </source>
</evidence>
<evidence type="ECO:0000313" key="3">
    <source>
        <dbReference type="EMBL" id="OJZ79801.1"/>
    </source>
</evidence>
<feature type="non-terminal residue" evidence="3">
    <location>
        <position position="1"/>
    </location>
</feature>
<feature type="transmembrane region" description="Helical" evidence="2">
    <location>
        <begin position="36"/>
        <end position="57"/>
    </location>
</feature>
<accession>A0A1M3SZ96</accession>
<proteinExistence type="predicted"/>
<evidence type="ECO:0000313" key="4">
    <source>
        <dbReference type="Proteomes" id="UP000184063"/>
    </source>
</evidence>
<keyword evidence="2" id="KW-1133">Transmembrane helix</keyword>
<evidence type="ECO:0000256" key="1">
    <source>
        <dbReference type="SAM" id="MobiDB-lite"/>
    </source>
</evidence>
<dbReference type="EMBL" id="KV878271">
    <property type="protein sequence ID" value="OJZ79801.1"/>
    <property type="molecule type" value="Genomic_DNA"/>
</dbReference>
<protein>
    <submittedName>
        <fullName evidence="3">Uncharacterized protein</fullName>
    </submittedName>
</protein>
<reference evidence="4" key="1">
    <citation type="journal article" date="2017" name="Genome Biol.">
        <title>Comparative genomics reveals high biological diversity and specific adaptations in the industrially and medically important fungal genus Aspergillus.</title>
        <authorList>
            <person name="de Vries R.P."/>
            <person name="Riley R."/>
            <person name="Wiebenga A."/>
            <person name="Aguilar-Osorio G."/>
            <person name="Amillis S."/>
            <person name="Uchima C.A."/>
            <person name="Anderluh G."/>
            <person name="Asadollahi M."/>
            <person name="Askin M."/>
            <person name="Barry K."/>
            <person name="Battaglia E."/>
            <person name="Bayram O."/>
            <person name="Benocci T."/>
            <person name="Braus-Stromeyer S.A."/>
            <person name="Caldana C."/>
            <person name="Canovas D."/>
            <person name="Cerqueira G.C."/>
            <person name="Chen F."/>
            <person name="Chen W."/>
            <person name="Choi C."/>
            <person name="Clum A."/>
            <person name="Dos Santos R.A."/>
            <person name="Damasio A.R."/>
            <person name="Diallinas G."/>
            <person name="Emri T."/>
            <person name="Fekete E."/>
            <person name="Flipphi M."/>
            <person name="Freyberg S."/>
            <person name="Gallo A."/>
            <person name="Gournas C."/>
            <person name="Habgood R."/>
            <person name="Hainaut M."/>
            <person name="Harispe M.L."/>
            <person name="Henrissat B."/>
            <person name="Hilden K.S."/>
            <person name="Hope R."/>
            <person name="Hossain A."/>
            <person name="Karabika E."/>
            <person name="Karaffa L."/>
            <person name="Karanyi Z."/>
            <person name="Krasevec N."/>
            <person name="Kuo A."/>
            <person name="Kusch H."/>
            <person name="LaButti K."/>
            <person name="Lagendijk E.L."/>
            <person name="Lapidus A."/>
            <person name="Levasseur A."/>
            <person name="Lindquist E."/>
            <person name="Lipzen A."/>
            <person name="Logrieco A.F."/>
            <person name="MacCabe A."/>
            <person name="Maekelae M.R."/>
            <person name="Malavazi I."/>
            <person name="Melin P."/>
            <person name="Meyer V."/>
            <person name="Mielnichuk N."/>
            <person name="Miskei M."/>
            <person name="Molnar A.P."/>
            <person name="Mule G."/>
            <person name="Ngan C.Y."/>
            <person name="Orejas M."/>
            <person name="Orosz E."/>
            <person name="Ouedraogo J.P."/>
            <person name="Overkamp K.M."/>
            <person name="Park H.-S."/>
            <person name="Perrone G."/>
            <person name="Piumi F."/>
            <person name="Punt P.J."/>
            <person name="Ram A.F."/>
            <person name="Ramon A."/>
            <person name="Rauscher S."/>
            <person name="Record E."/>
            <person name="Riano-Pachon D.M."/>
            <person name="Robert V."/>
            <person name="Roehrig J."/>
            <person name="Ruller R."/>
            <person name="Salamov A."/>
            <person name="Salih N.S."/>
            <person name="Samson R.A."/>
            <person name="Sandor E."/>
            <person name="Sanguinetti M."/>
            <person name="Schuetze T."/>
            <person name="Sepcic K."/>
            <person name="Shelest E."/>
            <person name="Sherlock G."/>
            <person name="Sophianopoulou V."/>
            <person name="Squina F.M."/>
            <person name="Sun H."/>
            <person name="Susca A."/>
            <person name="Todd R.B."/>
            <person name="Tsang A."/>
            <person name="Unkles S.E."/>
            <person name="van de Wiele N."/>
            <person name="van Rossen-Uffink D."/>
            <person name="Oliveira J.V."/>
            <person name="Vesth T.C."/>
            <person name="Visser J."/>
            <person name="Yu J.-H."/>
            <person name="Zhou M."/>
            <person name="Andersen M.R."/>
            <person name="Archer D.B."/>
            <person name="Baker S.E."/>
            <person name="Benoit I."/>
            <person name="Brakhage A.A."/>
            <person name="Braus G.H."/>
            <person name="Fischer R."/>
            <person name="Frisvad J.C."/>
            <person name="Goldman G.H."/>
            <person name="Houbraken J."/>
            <person name="Oakley B."/>
            <person name="Pocsi I."/>
            <person name="Scazzocchio C."/>
            <person name="Seiboth B."/>
            <person name="vanKuyk P.A."/>
            <person name="Wortman J."/>
            <person name="Dyer P.S."/>
            <person name="Grigoriev I.V."/>
        </authorList>
    </citation>
    <scope>NUCLEOTIDE SEQUENCE [LARGE SCALE GENOMIC DNA]</scope>
    <source>
        <strain evidence="4">CBS 106.47</strain>
    </source>
</reference>